<sequence length="193" mass="21591">MTQGLYLQLYSLINKGFSLPGLYSSVYKVLQFPLWASKYVPFIRVKEKRTVSDGSILRYKKAGYATLYEATSVFTKVIGSGHLVCWDWSPGFKEGLSDGWPNINGVCGIVKASHTQPYLKIWAKDSDTLEAILKHEIKQSATKEVEVLRSVDGSLKEFEDEVGQGGASNTIQIPARSFSRDDNEAIWMASIER</sequence>
<dbReference type="EMBL" id="MK204653">
    <property type="protein sequence ID" value="QDC33511.1"/>
    <property type="molecule type" value="Genomic_RNA"/>
</dbReference>
<reference evidence="1" key="1">
    <citation type="submission" date="2018-11" db="EMBL/GenBank/DDBJ databases">
        <title>Molecular diversity of grapevine Kizil Sapak virus and development of a broad-spectrum GKSV detection assay.</title>
        <authorList>
            <person name="Marais A."/>
            <person name="Faure C."/>
            <person name="Theil S."/>
            <person name="Lacombe T."/>
            <person name="Boursiquot J.-M."/>
            <person name="Candresse T."/>
        </authorList>
    </citation>
    <scope>NUCLEOTIDE SEQUENCE</scope>
    <source>
        <strain evidence="1">NT28</strain>
    </source>
</reference>
<evidence type="ECO:0000313" key="1">
    <source>
        <dbReference type="EMBL" id="QDC33511.1"/>
    </source>
</evidence>
<proteinExistence type="predicted"/>
<accession>A0A646RQU1</accession>
<protein>
    <submittedName>
        <fullName evidence="1">Uncharacterized protein</fullName>
    </submittedName>
</protein>
<name>A0A646RQU1_9VIRU</name>
<organism evidence="1">
    <name type="scientific">Grapevine Kizil Sapak virus</name>
    <dbReference type="NCBI Taxonomy" id="2650001"/>
    <lineage>
        <taxon>Viruses</taxon>
        <taxon>Riboviria</taxon>
        <taxon>Orthornavirae</taxon>
        <taxon>Kitrinoviricota</taxon>
        <taxon>Alsuviricetes</taxon>
        <taxon>Tymovirales</taxon>
        <taxon>Betaflexiviridae</taxon>
    </lineage>
</organism>